<evidence type="ECO:0000313" key="2">
    <source>
        <dbReference type="EMBL" id="KKR85807.1"/>
    </source>
</evidence>
<keyword evidence="1" id="KW-0732">Signal</keyword>
<reference evidence="2 3" key="1">
    <citation type="journal article" date="2015" name="Nature">
        <title>rRNA introns, odd ribosomes, and small enigmatic genomes across a large radiation of phyla.</title>
        <authorList>
            <person name="Brown C.T."/>
            <person name="Hug L.A."/>
            <person name="Thomas B.C."/>
            <person name="Sharon I."/>
            <person name="Castelle C.J."/>
            <person name="Singh A."/>
            <person name="Wilkins M.J."/>
            <person name="Williams K.H."/>
            <person name="Banfield J.F."/>
        </authorList>
    </citation>
    <scope>NUCLEOTIDE SEQUENCE [LARGE SCALE GENOMIC DNA]</scope>
</reference>
<dbReference type="Proteomes" id="UP000034854">
    <property type="component" value="Unassembled WGS sequence"/>
</dbReference>
<dbReference type="EMBL" id="LCAG01000031">
    <property type="protein sequence ID" value="KKR85807.1"/>
    <property type="molecule type" value="Genomic_DNA"/>
</dbReference>
<evidence type="ECO:0000313" key="3">
    <source>
        <dbReference type="Proteomes" id="UP000034854"/>
    </source>
</evidence>
<dbReference type="Gene3D" id="2.60.40.1240">
    <property type="match status" value="1"/>
</dbReference>
<dbReference type="InterPro" id="IPR029050">
    <property type="entry name" value="Immunoprotect_excell_Ig-like"/>
</dbReference>
<proteinExistence type="predicted"/>
<comment type="caution">
    <text evidence="2">The sequence shown here is derived from an EMBL/GenBank/DDBJ whole genome shotgun (WGS) entry which is preliminary data.</text>
</comment>
<evidence type="ECO:0008006" key="4">
    <source>
        <dbReference type="Google" id="ProtNLM"/>
    </source>
</evidence>
<organism evidence="2 3">
    <name type="scientific">Candidatus Curtissbacteria bacterium GW2011_GWA1_41_11</name>
    <dbReference type="NCBI Taxonomy" id="1618409"/>
    <lineage>
        <taxon>Bacteria</taxon>
        <taxon>Candidatus Curtissiibacteriota</taxon>
    </lineage>
</organism>
<gene>
    <name evidence="2" type="ORF">UU34_C0031G0001</name>
</gene>
<feature type="non-terminal residue" evidence="2">
    <location>
        <position position="1"/>
    </location>
</feature>
<accession>A0A0G0XDK3</accession>
<name>A0A0G0XDK3_9BACT</name>
<sequence length="163" mass="18123">LAFFPGVNPDSAVKKVAGSQTDFSPENQVSIGSRFEVPIRREDGTETPDKLIMNLTTAESSKRILIQGKPATSRDGKTFILINFEVENSTSNQLTVRPVDFIRLTDNEGRTFAPDVHNNDVAVEPISIKKTRVGFVVDENQKEFKFLVGEINGPKKEVIVKFN</sequence>
<evidence type="ECO:0000256" key="1">
    <source>
        <dbReference type="ARBA" id="ARBA00022729"/>
    </source>
</evidence>
<protein>
    <recommendedName>
        <fullName evidence="4">DUF4352 domain-containing protein</fullName>
    </recommendedName>
</protein>
<dbReference type="AlphaFoldDB" id="A0A0G0XDK3"/>